<organism evidence="3 4">
    <name type="scientific">Lasiosphaeris hirsuta</name>
    <dbReference type="NCBI Taxonomy" id="260670"/>
    <lineage>
        <taxon>Eukaryota</taxon>
        <taxon>Fungi</taxon>
        <taxon>Dikarya</taxon>
        <taxon>Ascomycota</taxon>
        <taxon>Pezizomycotina</taxon>
        <taxon>Sordariomycetes</taxon>
        <taxon>Sordariomycetidae</taxon>
        <taxon>Sordariales</taxon>
        <taxon>Lasiosphaeriaceae</taxon>
        <taxon>Lasiosphaeris</taxon>
    </lineage>
</organism>
<sequence>MAPVVLELTPSYIPLFLSTLHVTTVAGLLYIIGLGLCRSQVGLGPAQDTRHRTSQRLKLATAFGSLAALGFSLAVTSGLGYLTLSYKVWAFERGIEVPDSVFKSSLWSSAPVNGSNLYLAQWLSDTPIYFDAFEILTEKARRLWWGQQLDLAIVSWTTLLAIEGRRRKIPFLWAYALEAHLVSLSFAQNLFYVSLLLTPSPIPLQDTRLAKFLNKVFPAKPQNWAPNLSVFLVPLALSYAAIFSLPSVSGTTWFPTVITMAKLLSFAPLFLPAIIPESWGTTHSHIHDAYRDISKVFQVMSVVSALLHAKASVNGLLYNLPDAYKHRHSIKIPFDTEKRSAWDRSATAFEKVLGAVMDHPVVAAAGKDVLLSALSLGLWAAVRAMDAGDIAKSAVPSYVAFGSSPLGKTSADAPETEPRLNDEAPGPSSIASKLRDRPTQSRISNISSSNDPSDDGVPMPRKRGHPQKIKAEPKVDPEEIPDDGTYEPTPEEQSSIVEGDIIPGDEFDWESAALAWVLTVLGGLGAGSAAVFGAECVSR</sequence>
<evidence type="ECO:0000313" key="4">
    <source>
        <dbReference type="Proteomes" id="UP001172102"/>
    </source>
</evidence>
<keyword evidence="2" id="KW-1133">Transmembrane helix</keyword>
<evidence type="ECO:0000256" key="2">
    <source>
        <dbReference type="SAM" id="Phobius"/>
    </source>
</evidence>
<comment type="caution">
    <text evidence="3">The sequence shown here is derived from an EMBL/GenBank/DDBJ whole genome shotgun (WGS) entry which is preliminary data.</text>
</comment>
<accession>A0AA40DTE4</accession>
<gene>
    <name evidence="3" type="ORF">B0H67DRAFT_584735</name>
</gene>
<feature type="region of interest" description="Disordered" evidence="1">
    <location>
        <begin position="404"/>
        <end position="498"/>
    </location>
</feature>
<keyword evidence="2" id="KW-0472">Membrane</keyword>
<protein>
    <submittedName>
        <fullName evidence="3">Uncharacterized protein</fullName>
    </submittedName>
</protein>
<evidence type="ECO:0000313" key="3">
    <source>
        <dbReference type="EMBL" id="KAK0711243.1"/>
    </source>
</evidence>
<dbReference type="AlphaFoldDB" id="A0AA40DTE4"/>
<proteinExistence type="predicted"/>
<feature type="transmembrane region" description="Helical" evidence="2">
    <location>
        <begin position="57"/>
        <end position="82"/>
    </location>
</feature>
<dbReference type="EMBL" id="JAUKUA010000005">
    <property type="protein sequence ID" value="KAK0711243.1"/>
    <property type="molecule type" value="Genomic_DNA"/>
</dbReference>
<evidence type="ECO:0000256" key="1">
    <source>
        <dbReference type="SAM" id="MobiDB-lite"/>
    </source>
</evidence>
<keyword evidence="2" id="KW-0812">Transmembrane</keyword>
<keyword evidence="4" id="KW-1185">Reference proteome</keyword>
<reference evidence="3" key="1">
    <citation type="submission" date="2023-06" db="EMBL/GenBank/DDBJ databases">
        <title>Genome-scale phylogeny and comparative genomics of the fungal order Sordariales.</title>
        <authorList>
            <consortium name="Lawrence Berkeley National Laboratory"/>
            <person name="Hensen N."/>
            <person name="Bonometti L."/>
            <person name="Westerberg I."/>
            <person name="Brannstrom I.O."/>
            <person name="Guillou S."/>
            <person name="Cros-Aarteil S."/>
            <person name="Calhoun S."/>
            <person name="Haridas S."/>
            <person name="Kuo A."/>
            <person name="Mondo S."/>
            <person name="Pangilinan J."/>
            <person name="Riley R."/>
            <person name="Labutti K."/>
            <person name="Andreopoulos B."/>
            <person name="Lipzen A."/>
            <person name="Chen C."/>
            <person name="Yanf M."/>
            <person name="Daum C."/>
            <person name="Ng V."/>
            <person name="Clum A."/>
            <person name="Steindorff A."/>
            <person name="Ohm R."/>
            <person name="Martin F."/>
            <person name="Silar P."/>
            <person name="Natvig D."/>
            <person name="Lalanne C."/>
            <person name="Gautier V."/>
            <person name="Ament-Velasquez S.L."/>
            <person name="Kruys A."/>
            <person name="Hutchinson M.I."/>
            <person name="Powell A.J."/>
            <person name="Barry K."/>
            <person name="Miller A.N."/>
            <person name="Grigoriev I.V."/>
            <person name="Debuchy R."/>
            <person name="Gladieux P."/>
            <person name="Thoren M.H."/>
            <person name="Johannesson H."/>
        </authorList>
    </citation>
    <scope>NUCLEOTIDE SEQUENCE</scope>
    <source>
        <strain evidence="3">SMH4607-1</strain>
    </source>
</reference>
<feature type="transmembrane region" description="Helical" evidence="2">
    <location>
        <begin position="12"/>
        <end position="36"/>
    </location>
</feature>
<feature type="compositionally biased region" description="Low complexity" evidence="1">
    <location>
        <begin position="441"/>
        <end position="451"/>
    </location>
</feature>
<name>A0AA40DTE4_9PEZI</name>
<dbReference type="Proteomes" id="UP001172102">
    <property type="component" value="Unassembled WGS sequence"/>
</dbReference>